<evidence type="ECO:0000256" key="4">
    <source>
        <dbReference type="ARBA" id="ARBA00023136"/>
    </source>
</evidence>
<evidence type="ECO:0000256" key="2">
    <source>
        <dbReference type="ARBA" id="ARBA00022692"/>
    </source>
</evidence>
<dbReference type="Gene3D" id="1.20.1070.10">
    <property type="entry name" value="Rhodopsin 7-helix transmembrane proteins"/>
    <property type="match status" value="1"/>
</dbReference>
<evidence type="ECO:0000256" key="3">
    <source>
        <dbReference type="ARBA" id="ARBA00022989"/>
    </source>
</evidence>
<keyword evidence="2" id="KW-0812">Transmembrane</keyword>
<sequence>RLGIRACVVLIPLLGVTWLFGALASTHKAFAYIFVIFNSTQSFLFSYPQGFSIFLLHCVRNSEIRERFKRRIRVIFPAASNGTTSVKRHSDLNGSSSGILSLRKIEVMPISTENLVKSL</sequence>
<comment type="subcellular location">
    <subcellularLocation>
        <location evidence="1">Membrane</location>
        <topology evidence="1">Multi-pass membrane protein</topology>
    </subcellularLocation>
</comment>
<accession>A0ABN8S9E6</accession>
<feature type="non-terminal residue" evidence="5">
    <location>
        <position position="1"/>
    </location>
</feature>
<comment type="caution">
    <text evidence="5">The sequence shown here is derived from an EMBL/GenBank/DDBJ whole genome shotgun (WGS) entry which is preliminary data.</text>
</comment>
<organism evidence="5 6">
    <name type="scientific">Porites evermanni</name>
    <dbReference type="NCBI Taxonomy" id="104178"/>
    <lineage>
        <taxon>Eukaryota</taxon>
        <taxon>Metazoa</taxon>
        <taxon>Cnidaria</taxon>
        <taxon>Anthozoa</taxon>
        <taxon>Hexacorallia</taxon>
        <taxon>Scleractinia</taxon>
        <taxon>Fungiina</taxon>
        <taxon>Poritidae</taxon>
        <taxon>Porites</taxon>
    </lineage>
</organism>
<dbReference type="PANTHER" id="PTHR12011:SF347">
    <property type="entry name" value="FI21270P1-RELATED"/>
    <property type="match status" value="1"/>
</dbReference>
<evidence type="ECO:0000313" key="5">
    <source>
        <dbReference type="EMBL" id="CAH3187574.1"/>
    </source>
</evidence>
<protein>
    <recommendedName>
        <fullName evidence="7">G-protein coupled receptors family 2 profile 2 domain-containing protein</fullName>
    </recommendedName>
</protein>
<name>A0ABN8S9E6_9CNID</name>
<proteinExistence type="predicted"/>
<dbReference type="PANTHER" id="PTHR12011">
    <property type="entry name" value="ADHESION G-PROTEIN COUPLED RECEPTOR"/>
    <property type="match status" value="1"/>
</dbReference>
<keyword evidence="6" id="KW-1185">Reference proteome</keyword>
<dbReference type="Proteomes" id="UP001159427">
    <property type="component" value="Unassembled WGS sequence"/>
</dbReference>
<keyword evidence="4" id="KW-0472">Membrane</keyword>
<evidence type="ECO:0000313" key="6">
    <source>
        <dbReference type="Proteomes" id="UP001159427"/>
    </source>
</evidence>
<dbReference type="Pfam" id="PF00002">
    <property type="entry name" value="7tm_2"/>
    <property type="match status" value="1"/>
</dbReference>
<gene>
    <name evidence="5" type="ORF">PEVE_00017791</name>
</gene>
<evidence type="ECO:0000256" key="1">
    <source>
        <dbReference type="ARBA" id="ARBA00004141"/>
    </source>
</evidence>
<dbReference type="EMBL" id="CALNXI010002430">
    <property type="protein sequence ID" value="CAH3187574.1"/>
    <property type="molecule type" value="Genomic_DNA"/>
</dbReference>
<evidence type="ECO:0008006" key="7">
    <source>
        <dbReference type="Google" id="ProtNLM"/>
    </source>
</evidence>
<reference evidence="5 6" key="1">
    <citation type="submission" date="2022-05" db="EMBL/GenBank/DDBJ databases">
        <authorList>
            <consortium name="Genoscope - CEA"/>
            <person name="William W."/>
        </authorList>
    </citation>
    <scope>NUCLEOTIDE SEQUENCE [LARGE SCALE GENOMIC DNA]</scope>
</reference>
<dbReference type="InterPro" id="IPR000832">
    <property type="entry name" value="GPCR_2_secretin-like"/>
</dbReference>
<keyword evidence="3" id="KW-1133">Transmembrane helix</keyword>